<protein>
    <submittedName>
        <fullName evidence="1">Uncharacterized protein</fullName>
    </submittedName>
</protein>
<gene>
    <name evidence="1" type="ORF">D1632_00410</name>
</gene>
<comment type="caution">
    <text evidence="1">The sequence shown here is derived from an EMBL/GenBank/DDBJ whole genome shotgun (WGS) entry which is preliminary data.</text>
</comment>
<proteinExistence type="predicted"/>
<evidence type="ECO:0000313" key="2">
    <source>
        <dbReference type="Proteomes" id="UP000267524"/>
    </source>
</evidence>
<dbReference type="RefSeq" id="WP_122545302.1">
    <property type="nucleotide sequence ID" value="NZ_QWIV01000003.1"/>
</dbReference>
<name>A0A3M7LF00_9FLAO</name>
<organism evidence="1 2">
    <name type="scientific">Chryseobacterium nematophagum</name>
    <dbReference type="NCBI Taxonomy" id="2305228"/>
    <lineage>
        <taxon>Bacteria</taxon>
        <taxon>Pseudomonadati</taxon>
        <taxon>Bacteroidota</taxon>
        <taxon>Flavobacteriia</taxon>
        <taxon>Flavobacteriales</taxon>
        <taxon>Weeksellaceae</taxon>
        <taxon>Chryseobacterium group</taxon>
        <taxon>Chryseobacterium</taxon>
    </lineage>
</organism>
<dbReference type="AlphaFoldDB" id="A0A3M7LF00"/>
<reference evidence="1 2" key="1">
    <citation type="submission" date="2018-08" db="EMBL/GenBank/DDBJ databases">
        <title>Chryseobacterium nematophagum: a novel matrix digesting pathogen of nematodes.</title>
        <authorList>
            <person name="Page A."/>
            <person name="Roberts M."/>
            <person name="Felix M.-A."/>
            <person name="Weir W."/>
        </authorList>
    </citation>
    <scope>NUCLEOTIDE SEQUENCE [LARGE SCALE GENOMIC DNA]</scope>
    <source>
        <strain evidence="1 2">JUb275</strain>
    </source>
</reference>
<keyword evidence="2" id="KW-1185">Reference proteome</keyword>
<sequence length="101" mass="12016">MTEIDNTKPEVQNENRSEFSKIEQQEKMIYHCVYIRSIIESLFESDSDKQKKNVIKLIKNFEKDLEEVLETKISNKDKLIYLQLKNSNLDSKALKLSKYIE</sequence>
<dbReference type="EMBL" id="QWIV01000003">
    <property type="protein sequence ID" value="RMZ61308.1"/>
    <property type="molecule type" value="Genomic_DNA"/>
</dbReference>
<dbReference type="Proteomes" id="UP000267524">
    <property type="component" value="Unassembled WGS sequence"/>
</dbReference>
<evidence type="ECO:0000313" key="1">
    <source>
        <dbReference type="EMBL" id="RMZ61308.1"/>
    </source>
</evidence>
<accession>A0A3M7LF00</accession>